<keyword evidence="3" id="KW-1185">Reference proteome</keyword>
<evidence type="ECO:0000313" key="2">
    <source>
        <dbReference type="EMBL" id="KAH6592718.1"/>
    </source>
</evidence>
<feature type="region of interest" description="Disordered" evidence="1">
    <location>
        <begin position="251"/>
        <end position="271"/>
    </location>
</feature>
<proteinExistence type="predicted"/>
<dbReference type="EMBL" id="JAFCIX010000374">
    <property type="protein sequence ID" value="KAH6592718.1"/>
    <property type="molecule type" value="Genomic_DNA"/>
</dbReference>
<feature type="region of interest" description="Disordered" evidence="1">
    <location>
        <begin position="1"/>
        <end position="65"/>
    </location>
</feature>
<evidence type="ECO:0000313" key="3">
    <source>
        <dbReference type="Proteomes" id="UP001648503"/>
    </source>
</evidence>
<evidence type="ECO:0000256" key="1">
    <source>
        <dbReference type="SAM" id="MobiDB-lite"/>
    </source>
</evidence>
<feature type="compositionally biased region" description="Basic and acidic residues" evidence="1">
    <location>
        <begin position="323"/>
        <end position="344"/>
    </location>
</feature>
<evidence type="ECO:0008006" key="4">
    <source>
        <dbReference type="Google" id="ProtNLM"/>
    </source>
</evidence>
<gene>
    <name evidence="2" type="ORF">BASA50_007898</name>
</gene>
<feature type="region of interest" description="Disordered" evidence="1">
    <location>
        <begin position="654"/>
        <end position="692"/>
    </location>
</feature>
<dbReference type="PANTHER" id="PTHR42107:SF1">
    <property type="entry name" value="WHIM1 DOMAIN-CONTAINING PROTEIN"/>
    <property type="match status" value="1"/>
</dbReference>
<feature type="region of interest" description="Disordered" evidence="1">
    <location>
        <begin position="323"/>
        <end position="357"/>
    </location>
</feature>
<dbReference type="Proteomes" id="UP001648503">
    <property type="component" value="Unassembled WGS sequence"/>
</dbReference>
<comment type="caution">
    <text evidence="2">The sequence shown here is derived from an EMBL/GenBank/DDBJ whole genome shotgun (WGS) entry which is preliminary data.</text>
</comment>
<dbReference type="PANTHER" id="PTHR42107">
    <property type="entry name" value="YALI0D24453P"/>
    <property type="match status" value="1"/>
</dbReference>
<feature type="compositionally biased region" description="Polar residues" evidence="1">
    <location>
        <begin position="510"/>
        <end position="523"/>
    </location>
</feature>
<sequence>MTARLRRTSRMSLSSITDTSSATRASFGRHGRRSAAVSHTSNSSAGDEPHSLAGSDMDVSSPECPRTTITSYSSLARTQGEVILNSATTAISRSTTRMSDTGLSRSNVSHVCDLWETAVVHMFLVRFAQHFVPFRLPSASSNAILSKNHSNNYRPMLAESMSSFVRSLPHLNPTDLERELASLSNSSELLESILVAFCVNLSTNDVRTHTSILSEWPRFIHRIIIRHIANGDPHFDISPIILPVNPKPPTFGDGVYSNSGSDDDDQSIDSVDPLVSSETLQQRNSTARANFFSLSPITKAKIMYALVDWQLSECASIRDTIESTSNERRRAMDKQIKHESKLEAKNPGAKRKPVSSETLNSSEATLLNITHIGLDKTKRRIYQFGDHPRIYSLDLRTNKWDPICSTLNDLTHYTECLSDTGSEKHLRAYLIDTLIPHLAALEKKRERSRIRKMKLQQFQKRPVLSREMRRTRGTVVYLEAESLEDSSGSDGGRNDTRSTYNNPKGLMGQDDQSADSFATSSLADSQENESFETSILHQQKPMAKRIRNQFDTANSLNHQNMKSKTVFTDSIYYARDIPSDRSNQILRKHGKTYPFRHRLVCATSQLASFHKAIPVVFATVWIDTAGTLPAGSQPTVSASARLSCLVPIDSCSTVPSNQRWSRSASPFKTPPRSQVYTFSTPGSSAATQQSES</sequence>
<feature type="region of interest" description="Disordered" evidence="1">
    <location>
        <begin position="480"/>
        <end position="523"/>
    </location>
</feature>
<organism evidence="2 3">
    <name type="scientific">Batrachochytrium salamandrivorans</name>
    <dbReference type="NCBI Taxonomy" id="1357716"/>
    <lineage>
        <taxon>Eukaryota</taxon>
        <taxon>Fungi</taxon>
        <taxon>Fungi incertae sedis</taxon>
        <taxon>Chytridiomycota</taxon>
        <taxon>Chytridiomycota incertae sedis</taxon>
        <taxon>Chytridiomycetes</taxon>
        <taxon>Rhizophydiales</taxon>
        <taxon>Rhizophydiales incertae sedis</taxon>
        <taxon>Batrachochytrium</taxon>
    </lineage>
</organism>
<name>A0ABQ8F5P7_9FUNG</name>
<protein>
    <recommendedName>
        <fullName evidence="4">DNA replication regulator Sld3 C-terminal domain-containing protein</fullName>
    </recommendedName>
</protein>
<reference evidence="2 3" key="1">
    <citation type="submission" date="2021-02" db="EMBL/GenBank/DDBJ databases">
        <title>Variation within the Batrachochytrium salamandrivorans European outbreak.</title>
        <authorList>
            <person name="Kelly M."/>
            <person name="Pasmans F."/>
            <person name="Shea T.P."/>
            <person name="Munoz J.F."/>
            <person name="Carranza S."/>
            <person name="Cuomo C.A."/>
            <person name="Martel A."/>
        </authorList>
    </citation>
    <scope>NUCLEOTIDE SEQUENCE [LARGE SCALE GENOMIC DNA]</scope>
    <source>
        <strain evidence="2 3">AMFP18/2</strain>
    </source>
</reference>
<accession>A0ABQ8F5P7</accession>